<dbReference type="OrthoDB" id="9767470at2"/>
<keyword evidence="1" id="KW-0472">Membrane</keyword>
<dbReference type="Pfam" id="PF11902">
    <property type="entry name" value="DUF3422"/>
    <property type="match status" value="1"/>
</dbReference>
<evidence type="ECO:0000313" key="2">
    <source>
        <dbReference type="EMBL" id="QGX99006.1"/>
    </source>
</evidence>
<feature type="transmembrane region" description="Helical" evidence="1">
    <location>
        <begin position="402"/>
        <end position="419"/>
    </location>
</feature>
<proteinExistence type="predicted"/>
<keyword evidence="3" id="KW-1185">Reference proteome</keyword>
<dbReference type="Proteomes" id="UP000428330">
    <property type="component" value="Chromosome"/>
</dbReference>
<name>A0A6I6IUG7_9RHOB</name>
<accession>A0A6I6IUG7</accession>
<organism evidence="2 3">
    <name type="scientific">Roseovarius faecimaris</name>
    <dbReference type="NCBI Taxonomy" id="2494550"/>
    <lineage>
        <taxon>Bacteria</taxon>
        <taxon>Pseudomonadati</taxon>
        <taxon>Pseudomonadota</taxon>
        <taxon>Alphaproteobacteria</taxon>
        <taxon>Rhodobacterales</taxon>
        <taxon>Roseobacteraceae</taxon>
        <taxon>Roseovarius</taxon>
    </lineage>
</organism>
<keyword evidence="1" id="KW-1133">Transmembrane helix</keyword>
<protein>
    <submittedName>
        <fullName evidence="2">DUF3422 domain-containing protein</fullName>
    </submittedName>
</protein>
<reference evidence="3" key="1">
    <citation type="submission" date="2018-12" db="EMBL/GenBank/DDBJ databases">
        <title>Complete genome sequence of Roseovarius sp. MME-070.</title>
        <authorList>
            <person name="Nam Y.-D."/>
            <person name="Kang J."/>
            <person name="Chung W.-H."/>
            <person name="Park Y.S."/>
        </authorList>
    </citation>
    <scope>NUCLEOTIDE SEQUENCE [LARGE SCALE GENOMIC DNA]</scope>
    <source>
        <strain evidence="3">MME-070</strain>
    </source>
</reference>
<evidence type="ECO:0000313" key="3">
    <source>
        <dbReference type="Proteomes" id="UP000428330"/>
    </source>
</evidence>
<dbReference type="AlphaFoldDB" id="A0A6I6IUG7"/>
<dbReference type="RefSeq" id="WP_157707687.1">
    <property type="nucleotide sequence ID" value="NZ_CP034348.1"/>
</dbReference>
<dbReference type="EMBL" id="CP034348">
    <property type="protein sequence ID" value="QGX99006.1"/>
    <property type="molecule type" value="Genomic_DNA"/>
</dbReference>
<sequence>MPPIADHPLRYDLVNELHARPFPVLSAPSTAVFLAVKRESDAAGRDPAADIAHLTALLDRHGAPHPQPGATHYFGQIGRHHLKWEQHTEMVTYTVFTEGLSDRAFDPADFDVLPEDWLEAAPGARMTSALIRIAPWESDDVVRDMLHTCFVPESVAVARVLDDAAIMAGDFRIDTAGHIRFALFVKPQTGPRRIGRIVQRMCEIESYKTMSMLGFAKARGLSPEMRGIDERLGALIGGLSGDGGRPAEEALHSLLAVSSELEAMVARSSFRMTATMAYETIVDERIRLLREERFEGRQTFAEFMTRRFQPAMRTVRATKARMEAMAERASRAGDLLRTRVDVERSAQNQALLESMNQRADLQLRLQKTVEGLSVVAISYYAVSLAGYLLYPLAGALGISKGMLLAGVTLPVVLLVWWMVNNIRKRLH</sequence>
<gene>
    <name evidence="2" type="ORF">EI983_12285</name>
</gene>
<dbReference type="InterPro" id="IPR021830">
    <property type="entry name" value="DUF3422"/>
</dbReference>
<feature type="transmembrane region" description="Helical" evidence="1">
    <location>
        <begin position="371"/>
        <end position="390"/>
    </location>
</feature>
<evidence type="ECO:0000256" key="1">
    <source>
        <dbReference type="SAM" id="Phobius"/>
    </source>
</evidence>
<keyword evidence="1" id="KW-0812">Transmembrane</keyword>
<dbReference type="KEGG" id="rom:EI983_12285"/>